<evidence type="ECO:0000313" key="14">
    <source>
        <dbReference type="Proteomes" id="UP001501523"/>
    </source>
</evidence>
<comment type="similarity">
    <text evidence="2 10">Belongs to the ketopantoate reductase family.</text>
</comment>
<dbReference type="InterPro" id="IPR003710">
    <property type="entry name" value="ApbA"/>
</dbReference>
<accession>A0ABN1IR84</accession>
<reference evidence="13 14" key="1">
    <citation type="journal article" date="2019" name="Int. J. Syst. Evol. Microbiol.">
        <title>The Global Catalogue of Microorganisms (GCM) 10K type strain sequencing project: providing services to taxonomists for standard genome sequencing and annotation.</title>
        <authorList>
            <consortium name="The Broad Institute Genomics Platform"/>
            <consortium name="The Broad Institute Genome Sequencing Center for Infectious Disease"/>
            <person name="Wu L."/>
            <person name="Ma J."/>
        </authorList>
    </citation>
    <scope>NUCLEOTIDE SEQUENCE [LARGE SCALE GENOMIC DNA]</scope>
    <source>
        <strain evidence="13 14">JCM 15421</strain>
    </source>
</reference>
<evidence type="ECO:0000256" key="6">
    <source>
        <dbReference type="ARBA" id="ARBA00022857"/>
    </source>
</evidence>
<evidence type="ECO:0000256" key="10">
    <source>
        <dbReference type="RuleBase" id="RU362068"/>
    </source>
</evidence>
<dbReference type="PANTHER" id="PTHR21708:SF26">
    <property type="entry name" value="2-DEHYDROPANTOATE 2-REDUCTASE"/>
    <property type="match status" value="1"/>
</dbReference>
<comment type="function">
    <text evidence="10">Catalyzes the NADPH-dependent reduction of ketopantoate into pantoic acid.</text>
</comment>
<dbReference type="EMBL" id="BAAAEU010000024">
    <property type="protein sequence ID" value="GAA0719806.1"/>
    <property type="molecule type" value="Genomic_DNA"/>
</dbReference>
<evidence type="ECO:0000256" key="8">
    <source>
        <dbReference type="ARBA" id="ARBA00032024"/>
    </source>
</evidence>
<dbReference type="PANTHER" id="PTHR21708">
    <property type="entry name" value="PROBABLE 2-DEHYDROPANTOATE 2-REDUCTASE"/>
    <property type="match status" value="1"/>
</dbReference>
<evidence type="ECO:0000259" key="11">
    <source>
        <dbReference type="Pfam" id="PF02558"/>
    </source>
</evidence>
<dbReference type="InterPro" id="IPR013752">
    <property type="entry name" value="KPA_reductase"/>
</dbReference>
<evidence type="ECO:0000256" key="3">
    <source>
        <dbReference type="ARBA" id="ARBA00013014"/>
    </source>
</evidence>
<proteinExistence type="inferred from homology"/>
<dbReference type="SUPFAM" id="SSF48179">
    <property type="entry name" value="6-phosphogluconate dehydrogenase C-terminal domain-like"/>
    <property type="match status" value="1"/>
</dbReference>
<dbReference type="RefSeq" id="WP_343792319.1">
    <property type="nucleotide sequence ID" value="NZ_BAAAEU010000024.1"/>
</dbReference>
<protein>
    <recommendedName>
        <fullName evidence="4 10">2-dehydropantoate 2-reductase</fullName>
        <ecNumber evidence="3 10">1.1.1.169</ecNumber>
    </recommendedName>
    <alternativeName>
        <fullName evidence="8 10">Ketopantoate reductase</fullName>
    </alternativeName>
</protein>
<comment type="caution">
    <text evidence="13">The sequence shown here is derived from an EMBL/GenBank/DDBJ whole genome shotgun (WGS) entry which is preliminary data.</text>
</comment>
<evidence type="ECO:0000313" key="13">
    <source>
        <dbReference type="EMBL" id="GAA0719806.1"/>
    </source>
</evidence>
<dbReference type="EC" id="1.1.1.169" evidence="3 10"/>
<dbReference type="InterPro" id="IPR008927">
    <property type="entry name" value="6-PGluconate_DH-like_C_sf"/>
</dbReference>
<evidence type="ECO:0000256" key="4">
    <source>
        <dbReference type="ARBA" id="ARBA00019465"/>
    </source>
</evidence>
<dbReference type="NCBIfam" id="TIGR00745">
    <property type="entry name" value="apbA_panE"/>
    <property type="match status" value="1"/>
</dbReference>
<keyword evidence="7 10" id="KW-0560">Oxidoreductase</keyword>
<name>A0ABN1IR84_9GAMM</name>
<dbReference type="Pfam" id="PF02558">
    <property type="entry name" value="ApbA"/>
    <property type="match status" value="1"/>
</dbReference>
<keyword evidence="14" id="KW-1185">Reference proteome</keyword>
<organism evidence="13 14">
    <name type="scientific">Dokdonella soli</name>
    <dbReference type="NCBI Taxonomy" id="529810"/>
    <lineage>
        <taxon>Bacteria</taxon>
        <taxon>Pseudomonadati</taxon>
        <taxon>Pseudomonadota</taxon>
        <taxon>Gammaproteobacteria</taxon>
        <taxon>Lysobacterales</taxon>
        <taxon>Rhodanobacteraceae</taxon>
        <taxon>Dokdonella</taxon>
    </lineage>
</organism>
<evidence type="ECO:0000259" key="12">
    <source>
        <dbReference type="Pfam" id="PF08546"/>
    </source>
</evidence>
<sequence>MRVLILGAGAIGGYYGARLIEAGHDVAFLVRPARAALLAETGLRLRSDAGVFAQPITAVTEIAPGARHDLVLLSCKAYDLASAIAAMAPAVGADTRVLPLLNGLRQLDMLDAAFGPARVLGGLCHISVTLDADGAIRQFGTLDRLTFGSRDPASPVPAVTSAGLRKLGANVIERNDILAAMWDKFVFIAALAGLTCLLRGSVGEIVASPEGVELARRLYAECAETAQRCGHAPSAVAMAEAERILTMPGSPLKASMLRDVERGARTECEHILGDLRERAWAHALDTPLLAAALAHVRVHELSQAAAIGH</sequence>
<evidence type="ECO:0000256" key="1">
    <source>
        <dbReference type="ARBA" id="ARBA00004994"/>
    </source>
</evidence>
<dbReference type="InterPro" id="IPR051402">
    <property type="entry name" value="KPR-Related"/>
</dbReference>
<evidence type="ECO:0000256" key="2">
    <source>
        <dbReference type="ARBA" id="ARBA00007870"/>
    </source>
</evidence>
<feature type="domain" description="Ketopantoate reductase N-terminal" evidence="11">
    <location>
        <begin position="3"/>
        <end position="150"/>
    </location>
</feature>
<dbReference type="InterPro" id="IPR013328">
    <property type="entry name" value="6PGD_dom2"/>
</dbReference>
<dbReference type="Gene3D" id="3.40.50.720">
    <property type="entry name" value="NAD(P)-binding Rossmann-like Domain"/>
    <property type="match status" value="1"/>
</dbReference>
<evidence type="ECO:0000256" key="7">
    <source>
        <dbReference type="ARBA" id="ARBA00023002"/>
    </source>
</evidence>
<dbReference type="SUPFAM" id="SSF51735">
    <property type="entry name" value="NAD(P)-binding Rossmann-fold domains"/>
    <property type="match status" value="1"/>
</dbReference>
<dbReference type="Gene3D" id="1.10.1040.10">
    <property type="entry name" value="N-(1-d-carboxylethyl)-l-norvaline Dehydrogenase, domain 2"/>
    <property type="match status" value="1"/>
</dbReference>
<comment type="pathway">
    <text evidence="1 10">Cofactor biosynthesis; (R)-pantothenate biosynthesis; (R)-pantoate from 3-methyl-2-oxobutanoate: step 2/2.</text>
</comment>
<gene>
    <name evidence="13" type="primary">panE</name>
    <name evidence="13" type="ORF">GCM10009105_28630</name>
</gene>
<keyword evidence="5 10" id="KW-0566">Pantothenate biosynthesis</keyword>
<dbReference type="Proteomes" id="UP001501523">
    <property type="component" value="Unassembled WGS sequence"/>
</dbReference>
<feature type="domain" description="Ketopantoate reductase C-terminal" evidence="12">
    <location>
        <begin position="176"/>
        <end position="299"/>
    </location>
</feature>
<dbReference type="Pfam" id="PF08546">
    <property type="entry name" value="ApbA_C"/>
    <property type="match status" value="1"/>
</dbReference>
<evidence type="ECO:0000256" key="9">
    <source>
        <dbReference type="ARBA" id="ARBA00048793"/>
    </source>
</evidence>
<evidence type="ECO:0000256" key="5">
    <source>
        <dbReference type="ARBA" id="ARBA00022655"/>
    </source>
</evidence>
<comment type="catalytic activity">
    <reaction evidence="9 10">
        <text>(R)-pantoate + NADP(+) = 2-dehydropantoate + NADPH + H(+)</text>
        <dbReference type="Rhea" id="RHEA:16233"/>
        <dbReference type="ChEBI" id="CHEBI:11561"/>
        <dbReference type="ChEBI" id="CHEBI:15378"/>
        <dbReference type="ChEBI" id="CHEBI:15980"/>
        <dbReference type="ChEBI" id="CHEBI:57783"/>
        <dbReference type="ChEBI" id="CHEBI:58349"/>
        <dbReference type="EC" id="1.1.1.169"/>
    </reaction>
</comment>
<dbReference type="InterPro" id="IPR013332">
    <property type="entry name" value="KPR_N"/>
</dbReference>
<keyword evidence="6 10" id="KW-0521">NADP</keyword>
<dbReference type="InterPro" id="IPR036291">
    <property type="entry name" value="NAD(P)-bd_dom_sf"/>
</dbReference>